<evidence type="ECO:0000313" key="3">
    <source>
        <dbReference type="Proteomes" id="UP000289152"/>
    </source>
</evidence>
<proteinExistence type="predicted"/>
<gene>
    <name evidence="2" type="ORF">M231_07590</name>
</gene>
<dbReference type="InterPro" id="IPR053045">
    <property type="entry name" value="Zinc_cluster_trans_reg"/>
</dbReference>
<keyword evidence="3" id="KW-1185">Reference proteome</keyword>
<feature type="region of interest" description="Disordered" evidence="1">
    <location>
        <begin position="268"/>
        <end position="330"/>
    </location>
</feature>
<feature type="compositionally biased region" description="Basic and acidic residues" evidence="1">
    <location>
        <begin position="81"/>
        <end position="95"/>
    </location>
</feature>
<dbReference type="PANTHER" id="PTHR31986">
    <property type="entry name" value="REGULATOR OF DRUG SENSITIVITY 2"/>
    <property type="match status" value="1"/>
</dbReference>
<feature type="compositionally biased region" description="Basic and acidic residues" evidence="1">
    <location>
        <begin position="63"/>
        <end position="74"/>
    </location>
</feature>
<dbReference type="EMBL" id="SDIL01000155">
    <property type="protein sequence ID" value="RXK35142.1"/>
    <property type="molecule type" value="Genomic_DNA"/>
</dbReference>
<feature type="compositionally biased region" description="Polar residues" evidence="1">
    <location>
        <begin position="271"/>
        <end position="291"/>
    </location>
</feature>
<feature type="compositionally biased region" description="Polar residues" evidence="1">
    <location>
        <begin position="46"/>
        <end position="59"/>
    </location>
</feature>
<feature type="compositionally biased region" description="Polar residues" evidence="1">
    <location>
        <begin position="417"/>
        <end position="429"/>
    </location>
</feature>
<feature type="region of interest" description="Disordered" evidence="1">
    <location>
        <begin position="515"/>
        <end position="541"/>
    </location>
</feature>
<dbReference type="OrthoDB" id="65716at2759"/>
<feature type="compositionally biased region" description="Polar residues" evidence="1">
    <location>
        <begin position="145"/>
        <end position="157"/>
    </location>
</feature>
<organism evidence="2 3">
    <name type="scientific">Tremella mesenterica</name>
    <name type="common">Jelly fungus</name>
    <dbReference type="NCBI Taxonomy" id="5217"/>
    <lineage>
        <taxon>Eukaryota</taxon>
        <taxon>Fungi</taxon>
        <taxon>Dikarya</taxon>
        <taxon>Basidiomycota</taxon>
        <taxon>Agaricomycotina</taxon>
        <taxon>Tremellomycetes</taxon>
        <taxon>Tremellales</taxon>
        <taxon>Tremellaceae</taxon>
        <taxon>Tremella</taxon>
    </lineage>
</organism>
<feature type="compositionally biased region" description="Pro residues" evidence="1">
    <location>
        <begin position="527"/>
        <end position="541"/>
    </location>
</feature>
<dbReference type="Proteomes" id="UP000289152">
    <property type="component" value="Unassembled WGS sequence"/>
</dbReference>
<reference evidence="2 3" key="1">
    <citation type="submission" date="2016-06" db="EMBL/GenBank/DDBJ databases">
        <title>Evolution of pathogenesis and genome organization in the Tremellales.</title>
        <authorList>
            <person name="Cuomo C."/>
            <person name="Litvintseva A."/>
            <person name="Heitman J."/>
            <person name="Chen Y."/>
            <person name="Sun S."/>
            <person name="Springer D."/>
            <person name="Dromer F."/>
            <person name="Young S."/>
            <person name="Zeng Q."/>
            <person name="Chapman S."/>
            <person name="Gujja S."/>
            <person name="Saif S."/>
            <person name="Birren B."/>
        </authorList>
    </citation>
    <scope>NUCLEOTIDE SEQUENCE [LARGE SCALE GENOMIC DNA]</scope>
    <source>
        <strain evidence="2 3">ATCC 28783</strain>
    </source>
</reference>
<feature type="compositionally biased region" description="Basic residues" evidence="1">
    <location>
        <begin position="96"/>
        <end position="105"/>
    </location>
</feature>
<name>A0A4Q1B8Z7_TREME</name>
<dbReference type="InParanoid" id="A0A4Q1B8Z7"/>
<sequence>MSRSVNPNGYPSQPRLAPAPAPHNSSSRYPPQDTLPKLRDVLWPSPGSSHASYGHSQDYASGEDIKPSLSDSHHGDKHRLNKETDGDHKGDDDSHVRKKRAKKSTGRACVYCRRSHMSLQSKRHSERDSIKREIPHLCRDPTSPIPRQSTELRSASPSHMEDISPVTLPTAPPTANMANASGSSQLPPTLYEDTSFSPAWPLLPDTTATGPTYVDGTVSNAGQSNWPEAQEPEFGALSKFLLEIGVPFLPSTGSGSWLDILTAYSKKDQPGSIQGTTNGVPPADLTTTGLQIETRPNVATSGPSSLSMQKQASSGSKGKAKSDGGENGAGLVGKSRFEEYLLAAADQPSGPRAARLAQVIKAKYDAGLLKPYDYVKGYERMNKWMESGRAAPKADSVIESAPSSPSKREKNKAGSRPVSSTPVPTYANSISPESRRRILAALNGFRPKFRQIARTLTDVDLVFIEEAMERWMLEYDRAFAYSAVRFWEGYAKVGLDAGQRALYLSITLKIPQSLTRRRPSPKTFTPSLPPPRPAPSNPLPPDFSLPGAALDHIPSNHLGGVGVHQLISGGPGSDSGWMEQYNIIKCCFSATIRRDAWGVPVAIMGQFIPQVCSR</sequence>
<dbReference type="PANTHER" id="PTHR31986:SF7">
    <property type="entry name" value="REGULATOR OF DRUG SENSITIVITY 2"/>
    <property type="match status" value="1"/>
</dbReference>
<feature type="region of interest" description="Disordered" evidence="1">
    <location>
        <begin position="136"/>
        <end position="162"/>
    </location>
</feature>
<feature type="compositionally biased region" description="Polar residues" evidence="1">
    <location>
        <begin position="297"/>
        <end position="308"/>
    </location>
</feature>
<dbReference type="GO" id="GO:0000977">
    <property type="term" value="F:RNA polymerase II transcription regulatory region sequence-specific DNA binding"/>
    <property type="evidence" value="ECO:0007669"/>
    <property type="project" value="TreeGrafter"/>
</dbReference>
<dbReference type="AlphaFoldDB" id="A0A4Q1B8Z7"/>
<feature type="region of interest" description="Disordered" evidence="1">
    <location>
        <begin position="1"/>
        <end position="109"/>
    </location>
</feature>
<comment type="caution">
    <text evidence="2">The sequence shown here is derived from an EMBL/GenBank/DDBJ whole genome shotgun (WGS) entry which is preliminary data.</text>
</comment>
<evidence type="ECO:0000313" key="2">
    <source>
        <dbReference type="EMBL" id="RXK35142.1"/>
    </source>
</evidence>
<protein>
    <submittedName>
        <fullName evidence="2">Uncharacterized protein</fullName>
    </submittedName>
</protein>
<dbReference type="VEuPathDB" id="FungiDB:TREMEDRAFT_30910"/>
<feature type="region of interest" description="Disordered" evidence="1">
    <location>
        <begin position="389"/>
        <end position="429"/>
    </location>
</feature>
<dbReference type="GO" id="GO:0005634">
    <property type="term" value="C:nucleus"/>
    <property type="evidence" value="ECO:0007669"/>
    <property type="project" value="TreeGrafter"/>
</dbReference>
<evidence type="ECO:0000256" key="1">
    <source>
        <dbReference type="SAM" id="MobiDB-lite"/>
    </source>
</evidence>
<feature type="compositionally biased region" description="Polar residues" evidence="1">
    <location>
        <begin position="1"/>
        <end position="11"/>
    </location>
</feature>
<accession>A0A4Q1B8Z7</accession>